<dbReference type="Proteomes" id="UP001346149">
    <property type="component" value="Unassembled WGS sequence"/>
</dbReference>
<dbReference type="GO" id="GO:0016881">
    <property type="term" value="F:acid-amino acid ligase activity"/>
    <property type="evidence" value="ECO:0007669"/>
    <property type="project" value="TreeGrafter"/>
</dbReference>
<feature type="domain" description="GH3 C-terminal" evidence="1">
    <location>
        <begin position="109"/>
        <end position="222"/>
    </location>
</feature>
<evidence type="ECO:0000313" key="2">
    <source>
        <dbReference type="EMBL" id="KAK4791968.1"/>
    </source>
</evidence>
<dbReference type="InterPro" id="IPR004993">
    <property type="entry name" value="GH3"/>
</dbReference>
<dbReference type="AlphaFoldDB" id="A0AAN7LNC0"/>
<gene>
    <name evidence="2" type="ORF">SAY86_022403</name>
</gene>
<proteinExistence type="predicted"/>
<name>A0AAN7LNC0_TRANT</name>
<dbReference type="InterPro" id="IPR055378">
    <property type="entry name" value="GH3_C"/>
</dbReference>
<sequence>MERIANGQPSDIIFSQPITELLSSSGTSGGQQKLLPMTAEDLDRETFFYNLFVKILNKYVEGLDQGKAMYFLFIKPEISFHNKAPKFRFVQRQNVVLSIDVDKTSEEVLLHVVTEAKEHLEQLGLLLTEYTSYPDTSSIPGHYVIYWELKEKGSKSDFPVLDQGIVEESLDSVYGSCRRNEKSIGPLEIRVVREGTFDSLMDYCMLQGSSLSQYKTPRCIKSDAALKILNSRVIGSFSSQCVPSWDPFIMV</sequence>
<reference evidence="2 3" key="1">
    <citation type="journal article" date="2023" name="Hortic Res">
        <title>Pangenome of water caltrop reveals structural variations and asymmetric subgenome divergence after allopolyploidization.</title>
        <authorList>
            <person name="Zhang X."/>
            <person name="Chen Y."/>
            <person name="Wang L."/>
            <person name="Yuan Y."/>
            <person name="Fang M."/>
            <person name="Shi L."/>
            <person name="Lu R."/>
            <person name="Comes H.P."/>
            <person name="Ma Y."/>
            <person name="Chen Y."/>
            <person name="Huang G."/>
            <person name="Zhou Y."/>
            <person name="Zheng Z."/>
            <person name="Qiu Y."/>
        </authorList>
    </citation>
    <scope>NUCLEOTIDE SEQUENCE [LARGE SCALE GENOMIC DNA]</scope>
    <source>
        <strain evidence="2">F231</strain>
    </source>
</reference>
<evidence type="ECO:0000259" key="1">
    <source>
        <dbReference type="Pfam" id="PF23572"/>
    </source>
</evidence>
<dbReference type="EMBL" id="JAXQNO010000008">
    <property type="protein sequence ID" value="KAK4791968.1"/>
    <property type="molecule type" value="Genomic_DNA"/>
</dbReference>
<dbReference type="Pfam" id="PF03321">
    <property type="entry name" value="GH3"/>
    <property type="match status" value="1"/>
</dbReference>
<organism evidence="2 3">
    <name type="scientific">Trapa natans</name>
    <name type="common">Water chestnut</name>
    <dbReference type="NCBI Taxonomy" id="22666"/>
    <lineage>
        <taxon>Eukaryota</taxon>
        <taxon>Viridiplantae</taxon>
        <taxon>Streptophyta</taxon>
        <taxon>Embryophyta</taxon>
        <taxon>Tracheophyta</taxon>
        <taxon>Spermatophyta</taxon>
        <taxon>Magnoliopsida</taxon>
        <taxon>eudicotyledons</taxon>
        <taxon>Gunneridae</taxon>
        <taxon>Pentapetalae</taxon>
        <taxon>rosids</taxon>
        <taxon>malvids</taxon>
        <taxon>Myrtales</taxon>
        <taxon>Lythraceae</taxon>
        <taxon>Trapa</taxon>
    </lineage>
</organism>
<comment type="caution">
    <text evidence="2">The sequence shown here is derived from an EMBL/GenBank/DDBJ whole genome shotgun (WGS) entry which is preliminary data.</text>
</comment>
<protein>
    <recommendedName>
        <fullName evidence="1">GH3 C-terminal domain-containing protein</fullName>
    </recommendedName>
</protein>
<evidence type="ECO:0000313" key="3">
    <source>
        <dbReference type="Proteomes" id="UP001346149"/>
    </source>
</evidence>
<dbReference type="Pfam" id="PF23572">
    <property type="entry name" value="GH3_C"/>
    <property type="match status" value="1"/>
</dbReference>
<dbReference type="PANTHER" id="PTHR31901">
    <property type="entry name" value="GH3 DOMAIN-CONTAINING PROTEIN"/>
    <property type="match status" value="1"/>
</dbReference>
<keyword evidence="3" id="KW-1185">Reference proteome</keyword>
<dbReference type="GO" id="GO:0005737">
    <property type="term" value="C:cytoplasm"/>
    <property type="evidence" value="ECO:0007669"/>
    <property type="project" value="TreeGrafter"/>
</dbReference>
<dbReference type="PANTHER" id="PTHR31901:SF33">
    <property type="entry name" value="INDOLE-3-ACETIC ACID-AMIDO SYNTHETASE GH3.17"/>
    <property type="match status" value="1"/>
</dbReference>
<accession>A0AAN7LNC0</accession>